<dbReference type="PANTHER" id="PTHR11360:SF130">
    <property type="entry name" value="MAJOR FACILITATOR SUPERFAMILY (MFS) PROFILE DOMAIN-CONTAINING PROTEIN-RELATED"/>
    <property type="match status" value="1"/>
</dbReference>
<dbReference type="Pfam" id="PF00106">
    <property type="entry name" value="adh_short"/>
    <property type="match status" value="1"/>
</dbReference>
<dbReference type="InterPro" id="IPR002347">
    <property type="entry name" value="SDR_fam"/>
</dbReference>
<feature type="transmembrane region" description="Helical" evidence="4">
    <location>
        <begin position="320"/>
        <end position="341"/>
    </location>
</feature>
<dbReference type="AlphaFoldDB" id="A0A135LB97"/>
<feature type="transmembrane region" description="Helical" evidence="4">
    <location>
        <begin position="185"/>
        <end position="204"/>
    </location>
</feature>
<dbReference type="InterPro" id="IPR036291">
    <property type="entry name" value="NAD(P)-bd_dom_sf"/>
</dbReference>
<dbReference type="Proteomes" id="UP000070168">
    <property type="component" value="Unassembled WGS sequence"/>
</dbReference>
<accession>A0A135LB97</accession>
<reference evidence="5 6" key="1">
    <citation type="journal article" date="2016" name="BMC Genomics">
        <title>Genome sequencing and secondary metabolism of the postharvest pathogen Penicillium griseofulvum.</title>
        <authorList>
            <person name="Banani H."/>
            <person name="Marcet-Houben M."/>
            <person name="Ballester A.R."/>
            <person name="Abbruscato P."/>
            <person name="Gonzalez-Candelas L."/>
            <person name="Gabaldon T."/>
            <person name="Spadaro D."/>
        </authorList>
    </citation>
    <scope>NUCLEOTIDE SEQUENCE [LARGE SCALE GENOMIC DNA]</scope>
    <source>
        <strain evidence="5 6">PG3</strain>
    </source>
</reference>
<comment type="caution">
    <text evidence="5">The sequence shown here is derived from an EMBL/GenBank/DDBJ whole genome shotgun (WGS) entry which is preliminary data.</text>
</comment>
<feature type="transmembrane region" description="Helical" evidence="4">
    <location>
        <begin position="387"/>
        <end position="405"/>
    </location>
</feature>
<dbReference type="GO" id="GO:0016020">
    <property type="term" value="C:membrane"/>
    <property type="evidence" value="ECO:0007669"/>
    <property type="project" value="UniProtKB-SubCell"/>
</dbReference>
<dbReference type="SUPFAM" id="SSF55729">
    <property type="entry name" value="Acyl-CoA N-acyltransferases (Nat)"/>
    <property type="match status" value="1"/>
</dbReference>
<keyword evidence="4" id="KW-0472">Membrane</keyword>
<dbReference type="PRINTS" id="PR00081">
    <property type="entry name" value="GDHRDH"/>
</dbReference>
<feature type="transmembrane region" description="Helical" evidence="4">
    <location>
        <begin position="292"/>
        <end position="313"/>
    </location>
</feature>
<dbReference type="SUPFAM" id="SSF51735">
    <property type="entry name" value="NAD(P)-binding Rossmann-fold domains"/>
    <property type="match status" value="1"/>
</dbReference>
<dbReference type="EMBL" id="LHQR01000069">
    <property type="protein sequence ID" value="KXG46219.1"/>
    <property type="molecule type" value="Genomic_DNA"/>
</dbReference>
<dbReference type="Gene3D" id="3.40.630.30">
    <property type="match status" value="1"/>
</dbReference>
<dbReference type="PANTHER" id="PTHR11360">
    <property type="entry name" value="MONOCARBOXYLATE TRANSPORTER"/>
    <property type="match status" value="1"/>
</dbReference>
<dbReference type="GeneID" id="63708088"/>
<dbReference type="CDD" id="cd17352">
    <property type="entry name" value="MFS_MCT_SLC16"/>
    <property type="match status" value="1"/>
</dbReference>
<dbReference type="Pfam" id="PF07690">
    <property type="entry name" value="MFS_1"/>
    <property type="match status" value="1"/>
</dbReference>
<evidence type="ECO:0000256" key="3">
    <source>
        <dbReference type="ARBA" id="ARBA00022857"/>
    </source>
</evidence>
<keyword evidence="3" id="KW-0521">NADP</keyword>
<proteinExistence type="inferred from homology"/>
<feature type="transmembrane region" description="Helical" evidence="4">
    <location>
        <begin position="259"/>
        <end position="280"/>
    </location>
</feature>
<dbReference type="RefSeq" id="XP_040644755.1">
    <property type="nucleotide sequence ID" value="XM_040792788.1"/>
</dbReference>
<dbReference type="InterPro" id="IPR020904">
    <property type="entry name" value="Sc_DH/Rdtase_CS"/>
</dbReference>
<dbReference type="SUPFAM" id="SSF103473">
    <property type="entry name" value="MFS general substrate transporter"/>
    <property type="match status" value="1"/>
</dbReference>
<organism evidence="5 6">
    <name type="scientific">Penicillium patulum</name>
    <name type="common">Penicillium griseofulvum</name>
    <dbReference type="NCBI Taxonomy" id="5078"/>
    <lineage>
        <taxon>Eukaryota</taxon>
        <taxon>Fungi</taxon>
        <taxon>Dikarya</taxon>
        <taxon>Ascomycota</taxon>
        <taxon>Pezizomycotina</taxon>
        <taxon>Eurotiomycetes</taxon>
        <taxon>Eurotiomycetidae</taxon>
        <taxon>Eurotiales</taxon>
        <taxon>Aspergillaceae</taxon>
        <taxon>Penicillium</taxon>
    </lineage>
</organism>
<dbReference type="GO" id="GO:0022857">
    <property type="term" value="F:transmembrane transporter activity"/>
    <property type="evidence" value="ECO:0007669"/>
    <property type="project" value="InterPro"/>
</dbReference>
<comment type="similarity">
    <text evidence="2">Belongs to the major facilitator superfamily. Monocarboxylate porter (TC 2.A.1.13) family.</text>
</comment>
<evidence type="ECO:0000256" key="4">
    <source>
        <dbReference type="SAM" id="Phobius"/>
    </source>
</evidence>
<keyword evidence="4" id="KW-1133">Transmembrane helix</keyword>
<comment type="subcellular location">
    <subcellularLocation>
        <location evidence="1">Membrane</location>
        <topology evidence="1">Multi-pass membrane protein</topology>
    </subcellularLocation>
</comment>
<feature type="transmembrane region" description="Helical" evidence="4">
    <location>
        <begin position="127"/>
        <end position="145"/>
    </location>
</feature>
<feature type="transmembrane region" description="Helical" evidence="4">
    <location>
        <begin position="97"/>
        <end position="115"/>
    </location>
</feature>
<feature type="transmembrane region" description="Helical" evidence="4">
    <location>
        <begin position="216"/>
        <end position="238"/>
    </location>
</feature>
<keyword evidence="4" id="KW-0812">Transmembrane</keyword>
<dbReference type="CDD" id="cd04301">
    <property type="entry name" value="NAT_SF"/>
    <property type="match status" value="1"/>
</dbReference>
<name>A0A135LB97_PENPA</name>
<evidence type="ECO:0000256" key="1">
    <source>
        <dbReference type="ARBA" id="ARBA00004141"/>
    </source>
</evidence>
<dbReference type="InterPro" id="IPR050327">
    <property type="entry name" value="Proton-linked_MCT"/>
</dbReference>
<evidence type="ECO:0000313" key="5">
    <source>
        <dbReference type="EMBL" id="KXG46219.1"/>
    </source>
</evidence>
<evidence type="ECO:0000256" key="2">
    <source>
        <dbReference type="ARBA" id="ARBA00006727"/>
    </source>
</evidence>
<gene>
    <name evidence="5" type="ORF">PGRI_050750</name>
</gene>
<dbReference type="OrthoDB" id="37659at2759"/>
<sequence>MAAGSEIEMHRVGSRASCSLQKATSAYNAATGPKLHTIPEQTHNAPESKHPPPDGGLVAWLQVLAGHLVVFNTWGYANSFGIFQAYYASSLSLPASTISWIGSIQVFLIFLIGSVSGRAFDTGYYRPVLWIGCAMQIVAVFMTSLCTKYWQIFLVQGVCQGLGNGLIFCPTIASVSTYFTTKRTIAISTAASGAATGGIVFPIIAEKLLPQIGFPWTVRVMGFVVLVNAAIVVSITRTRLLPRKTGRIVELAAFKEPPYLLFTVSMFFTLWATYFAYYYVRSYALDILHVSQATSYSILLIFNAVGIPGRIISALLADRYFGAITVLIPIIFLAGVCVYIWHSVQSLVSDIVWIVFLGFFGAGIQGLFPSTLASLTEDLSKSGTRIGMVFTIISIPCLTGPPLAVEATLQTPGIVEVGQPSPPPAYRIEIFTQSELMKQAFLPELWDVINVSYFDTGASSIEKKGPRVRSHTQLADELQETGITAIAFAQNSIIGTASLKVWSPDSEGALWKSPGHFDQFSADEISTAKSAVLDSLQGESHDVSCQGGFEIVAVAIMPDPRYRRKGIAESLVKACEKELKRRVSSAGWTESAQPCIMAKCIREIQGAYWLKRGFRVVGEQYCPPLTWSYNKGEVFYILPSSIMAAEQVFNGISNDISDDILDGIKDKVVLITGGSSGIGKATAELCLKHGANVIIADINSLASDLESEKLRFIKTDVCSWESQRDAFIQIEEWFGRIDHVFANAGLGPTTDFLDERLDENGQLAPPDLRTINVNLLGVISTVRLATYYIQKHSAHRASGEIGSIVITASAAAFQNFSAGDYTITKHGVLGIIRGIGYQLEGKVRLNAVAPSWTATTMINAAFIEGLGVGVQGPEAVARVVGLLFNDQQRHGDVIYSWDGKYQEVNKAEGGLLAAAEGILVYSANEESVMRKLKEEKMLP</sequence>
<feature type="transmembrane region" description="Helical" evidence="4">
    <location>
        <begin position="151"/>
        <end position="173"/>
    </location>
</feature>
<keyword evidence="6" id="KW-1185">Reference proteome</keyword>
<dbReference type="Gene3D" id="3.40.50.720">
    <property type="entry name" value="NAD(P)-binding Rossmann-like Domain"/>
    <property type="match status" value="1"/>
</dbReference>
<evidence type="ECO:0000313" key="6">
    <source>
        <dbReference type="Proteomes" id="UP000070168"/>
    </source>
</evidence>
<dbReference type="InterPro" id="IPR011701">
    <property type="entry name" value="MFS"/>
</dbReference>
<protein>
    <submittedName>
        <fullName evidence="5">Short-chain dehydrogenase/reductase SDR</fullName>
    </submittedName>
</protein>
<dbReference type="Gene3D" id="1.20.1250.20">
    <property type="entry name" value="MFS general substrate transporter like domains"/>
    <property type="match status" value="2"/>
</dbReference>
<dbReference type="InterPro" id="IPR016181">
    <property type="entry name" value="Acyl_CoA_acyltransferase"/>
</dbReference>
<feature type="transmembrane region" description="Helical" evidence="4">
    <location>
        <begin position="353"/>
        <end position="375"/>
    </location>
</feature>
<dbReference type="InterPro" id="IPR036259">
    <property type="entry name" value="MFS_trans_sf"/>
</dbReference>
<dbReference type="PROSITE" id="PS00061">
    <property type="entry name" value="ADH_SHORT"/>
    <property type="match status" value="1"/>
</dbReference>
<feature type="transmembrane region" description="Helical" evidence="4">
    <location>
        <begin position="57"/>
        <end position="77"/>
    </location>
</feature>